<proteinExistence type="predicted"/>
<comment type="caution">
    <text evidence="1">The sequence shown here is derived from an EMBL/GenBank/DDBJ whole genome shotgun (WGS) entry which is preliminary data.</text>
</comment>
<name>A0A1G1XB57_9BACT</name>
<gene>
    <name evidence="1" type="ORF">A3E36_01255</name>
</gene>
<organism evidence="1 2">
    <name type="scientific">Candidatus Andersenbacteria bacterium RIFCSPHIGHO2_12_FULL_45_11b</name>
    <dbReference type="NCBI Taxonomy" id="1797282"/>
    <lineage>
        <taxon>Bacteria</taxon>
        <taxon>Candidatus Anderseniibacteriota</taxon>
    </lineage>
</organism>
<accession>A0A1G1XB57</accession>
<evidence type="ECO:0000313" key="2">
    <source>
        <dbReference type="Proteomes" id="UP000177941"/>
    </source>
</evidence>
<dbReference type="EMBL" id="MHHS01000016">
    <property type="protein sequence ID" value="OGY37209.1"/>
    <property type="molecule type" value="Genomic_DNA"/>
</dbReference>
<evidence type="ECO:0000313" key="1">
    <source>
        <dbReference type="EMBL" id="OGY37209.1"/>
    </source>
</evidence>
<dbReference type="Proteomes" id="UP000177941">
    <property type="component" value="Unassembled WGS sequence"/>
</dbReference>
<dbReference type="AlphaFoldDB" id="A0A1G1XB57"/>
<protein>
    <submittedName>
        <fullName evidence="1">Uncharacterized protein</fullName>
    </submittedName>
</protein>
<sequence length="467" mass="54352">MNDDRRREIDEVFAQYGPITNIPARVLEEKRLRVIHDPRGTTYQLVTEEDHRELVQQAHLVMAKYEGYIFADNLTRFFRLFNCYEMLGREAIAQVARYAQGFVNAGIPPIFQQRWYTPTFFEWTLTTHTDPARVLFPTVDFVIQFATGAYDRRRAAIGQRLQQSGLQKRGDRRIPIQPTSPKDVREFRQIAFTAGGKVNPLLIRETITYAEKHFNFSSPKSQSEHIDQDYSLFLFLEEQLHSLPCEPLPSQIWDQNPSTASQPRWYLGFQTTEHTRIVRAFLDSLPLTLNETDRRRLTCLELLYPDVVDQWRRSREQQQVAIEEERLRRLVTQARQTGDFSIVPMNTFTDLPWSEWSIPVAQAYLRDVCQALKEKGPAALLKPIGWLRFTLAKPLFQIAVLGDIVSTAQMNILQNMSDGEFLQVFSGGEGFERFKALQRSVVTRKKTAISQELQRVLRARYQQLCRS</sequence>
<reference evidence="1 2" key="1">
    <citation type="journal article" date="2016" name="Nat. Commun.">
        <title>Thousands of microbial genomes shed light on interconnected biogeochemical processes in an aquifer system.</title>
        <authorList>
            <person name="Anantharaman K."/>
            <person name="Brown C.T."/>
            <person name="Hug L.A."/>
            <person name="Sharon I."/>
            <person name="Castelle C.J."/>
            <person name="Probst A.J."/>
            <person name="Thomas B.C."/>
            <person name="Singh A."/>
            <person name="Wilkins M.J."/>
            <person name="Karaoz U."/>
            <person name="Brodie E.L."/>
            <person name="Williams K.H."/>
            <person name="Hubbard S.S."/>
            <person name="Banfield J.F."/>
        </authorList>
    </citation>
    <scope>NUCLEOTIDE SEQUENCE [LARGE SCALE GENOMIC DNA]</scope>
</reference>